<gene>
    <name evidence="2" type="ORF">GL58_17990</name>
</gene>
<dbReference type="EMBL" id="JNVD01000003">
    <property type="protein sequence ID" value="KOC30705.1"/>
    <property type="molecule type" value="Genomic_DNA"/>
</dbReference>
<evidence type="ECO:0000313" key="2">
    <source>
        <dbReference type="EMBL" id="KOC30705.1"/>
    </source>
</evidence>
<feature type="transmembrane region" description="Helical" evidence="1">
    <location>
        <begin position="77"/>
        <end position="98"/>
    </location>
</feature>
<dbReference type="AlphaFoldDB" id="A0A0L7N9I8"/>
<keyword evidence="1" id="KW-0472">Membrane</keyword>
<keyword evidence="1" id="KW-1133">Transmembrane helix</keyword>
<accession>A0A0L7N9I8</accession>
<dbReference type="PATRIC" id="fig|285.49.peg.3720"/>
<name>A0A0L7N9I8_COMTE</name>
<comment type="caution">
    <text evidence="2">The sequence shown here is derived from an EMBL/GenBank/DDBJ whole genome shotgun (WGS) entry which is preliminary data.</text>
</comment>
<proteinExistence type="predicted"/>
<evidence type="ECO:0000256" key="1">
    <source>
        <dbReference type="SAM" id="Phobius"/>
    </source>
</evidence>
<keyword evidence="1" id="KW-0812">Transmembrane</keyword>
<dbReference type="RefSeq" id="WP_155500027.1">
    <property type="nucleotide sequence ID" value="NZ_JNVD01000003.1"/>
</dbReference>
<evidence type="ECO:0000313" key="3">
    <source>
        <dbReference type="Proteomes" id="UP000037442"/>
    </source>
</evidence>
<protein>
    <submittedName>
        <fullName evidence="2">Uncharacterized protein</fullName>
    </submittedName>
</protein>
<reference evidence="3" key="1">
    <citation type="submission" date="2014-06" db="EMBL/GenBank/DDBJ databases">
        <title>Draft genome sequence of C. testosteroni WDL7.</title>
        <authorList>
            <person name="Wu Y."/>
            <person name="Seshan H."/>
            <person name="Arumugam K."/>
        </authorList>
    </citation>
    <scope>NUCLEOTIDE SEQUENCE [LARGE SCALE GENOMIC DNA]</scope>
    <source>
        <strain evidence="3">WDL7</strain>
    </source>
</reference>
<dbReference type="Proteomes" id="UP000037442">
    <property type="component" value="Unassembled WGS sequence"/>
</dbReference>
<sequence length="147" mass="15111">MSKLALALRLQGKIAGFGKAREQGRPSGAGVACESGQFLSSVQLGLPPAGAQLYLGGVASSDGLSVCSISPGISEKIATISAATIVVIAIAFITIIFGELAQSVSGSSIQSWFRHGKALHGPGCVYRKVLCEFVVIFNACHIDFAAD</sequence>
<organism evidence="2 3">
    <name type="scientific">Comamonas testosteroni</name>
    <name type="common">Pseudomonas testosteroni</name>
    <dbReference type="NCBI Taxonomy" id="285"/>
    <lineage>
        <taxon>Bacteria</taxon>
        <taxon>Pseudomonadati</taxon>
        <taxon>Pseudomonadota</taxon>
        <taxon>Betaproteobacteria</taxon>
        <taxon>Burkholderiales</taxon>
        <taxon>Comamonadaceae</taxon>
        <taxon>Comamonas</taxon>
    </lineage>
</organism>